<feature type="region of interest" description="Disordered" evidence="1">
    <location>
        <begin position="609"/>
        <end position="711"/>
    </location>
</feature>
<organism evidence="3 4">
    <name type="scientific">Brettanomyces naardenensis</name>
    <name type="common">Yeast</name>
    <dbReference type="NCBI Taxonomy" id="13370"/>
    <lineage>
        <taxon>Eukaryota</taxon>
        <taxon>Fungi</taxon>
        <taxon>Dikarya</taxon>
        <taxon>Ascomycota</taxon>
        <taxon>Saccharomycotina</taxon>
        <taxon>Pichiomycetes</taxon>
        <taxon>Pichiales</taxon>
        <taxon>Pichiaceae</taxon>
        <taxon>Brettanomyces</taxon>
    </lineage>
</organism>
<dbReference type="SUPFAM" id="SSF56112">
    <property type="entry name" value="Protein kinase-like (PK-like)"/>
    <property type="match status" value="1"/>
</dbReference>
<dbReference type="GO" id="GO:0005524">
    <property type="term" value="F:ATP binding"/>
    <property type="evidence" value="ECO:0007669"/>
    <property type="project" value="InterPro"/>
</dbReference>
<dbReference type="PANTHER" id="PTHR12984">
    <property type="entry name" value="SCY1-RELATED S/T PROTEIN KINASE-LIKE"/>
    <property type="match status" value="1"/>
</dbReference>
<dbReference type="PROSITE" id="PS50011">
    <property type="entry name" value="PROTEIN_KINASE_DOM"/>
    <property type="match status" value="1"/>
</dbReference>
<gene>
    <name evidence="3" type="ORF">BRENAR_LOCUS2743</name>
</gene>
<protein>
    <submittedName>
        <fullName evidence="3">DEKNAAC103009</fullName>
    </submittedName>
</protein>
<dbReference type="STRING" id="13370.A0A448YM87"/>
<dbReference type="Pfam" id="PF20168">
    <property type="entry name" value="PDS5"/>
    <property type="match status" value="1"/>
</dbReference>
<keyword evidence="4" id="KW-1185">Reference proteome</keyword>
<accession>A0A448YM87</accession>
<dbReference type="FunCoup" id="A0A448YM87">
    <property type="interactions" value="1133"/>
</dbReference>
<dbReference type="InterPro" id="IPR016024">
    <property type="entry name" value="ARM-type_fold"/>
</dbReference>
<dbReference type="OrthoDB" id="447103at2759"/>
<evidence type="ECO:0000256" key="1">
    <source>
        <dbReference type="SAM" id="MobiDB-lite"/>
    </source>
</evidence>
<dbReference type="Gene3D" id="1.10.510.10">
    <property type="entry name" value="Transferase(Phosphotransferase) domain 1"/>
    <property type="match status" value="1"/>
</dbReference>
<dbReference type="GO" id="GO:0004672">
    <property type="term" value="F:protein kinase activity"/>
    <property type="evidence" value="ECO:0007669"/>
    <property type="project" value="InterPro"/>
</dbReference>
<sequence length="734" mass="81940">MELLTRAVESLTGNSIPYTFKEKIISSIADDPNRSKSIWNIFNGVSNKDSSPVSIFEFDLKNPLMSRYSQQAKNAFKKSRSLSLLPGVLTVVDSIQNDTNLYIITERIRPLEDALTLDYPEESFPDELITLGLYQIASALKFINVEGSSVHCNVCKEAIFVTMSGEWKLGGFELLVSLKERDFAILSTAYQLPTFHDTISPPEFQRGGADYFNTANSNLVVKFDTYKFGALAYQLLTRSAVSEQKDMSNMNGVPVNMAPHLKKCIHPSLTVRYSMEQFLKFGDKSFFNVPLVKLCGNLNELSLKNGDEKLEIFQSLDEIETLPRGMFEYRIMPDLISTFNILETNENNRQSILLFVILKNMEQLSADVFDRLVKPVIFQAFTYPDRAIRMTLLNALPDMVPKLSNYEVQDKIFPNLVKGFNDTNVAIREETVKSIIPIVLKISDRQLNNELLRYLARLQNDESPEIRTNVIVCLTKVAEHMNSNSRIGVLTTAFGKALKDPFVPARLNTVLAFRSSIDYFPPEVCCSKTLSALAPAMLDKSSKVRKEAQQAVEVYLAKILKAASELPDDDEETMKQEQEQTESLKNGMNSLSLNNVALSAKKTLFGFGNNSSSASLEMNDKEETTPEKVSTLNVSDDDLDFDDSWTFDDEEVGPAKPASPPARVARPAAKVTARPAAARPAAAPRPAAKQAPSIPATITHKATPTKKPKALKLKAKSKLNVELDFDEDGWGDQW</sequence>
<dbReference type="InterPro" id="IPR000719">
    <property type="entry name" value="Prot_kinase_dom"/>
</dbReference>
<dbReference type="EMBL" id="CAACVR010000016">
    <property type="protein sequence ID" value="VEU22011.1"/>
    <property type="molecule type" value="Genomic_DNA"/>
</dbReference>
<dbReference type="InParanoid" id="A0A448YM87"/>
<dbReference type="InterPro" id="IPR011009">
    <property type="entry name" value="Kinase-like_dom_sf"/>
</dbReference>
<evidence type="ECO:0000313" key="4">
    <source>
        <dbReference type="Proteomes" id="UP000290900"/>
    </source>
</evidence>
<dbReference type="GO" id="GO:0006409">
    <property type="term" value="P:tRNA export from nucleus"/>
    <property type="evidence" value="ECO:0007669"/>
    <property type="project" value="TreeGrafter"/>
</dbReference>
<feature type="compositionally biased region" description="Low complexity" evidence="1">
    <location>
        <begin position="661"/>
        <end position="702"/>
    </location>
</feature>
<evidence type="ECO:0000259" key="2">
    <source>
        <dbReference type="PROSITE" id="PS50011"/>
    </source>
</evidence>
<dbReference type="AlphaFoldDB" id="A0A448YM87"/>
<dbReference type="GO" id="GO:0005737">
    <property type="term" value="C:cytoplasm"/>
    <property type="evidence" value="ECO:0007669"/>
    <property type="project" value="TreeGrafter"/>
</dbReference>
<dbReference type="Gene3D" id="3.30.200.20">
    <property type="entry name" value="Phosphorylase Kinase, domain 1"/>
    <property type="match status" value="1"/>
</dbReference>
<name>A0A448YM87_BRENA</name>
<dbReference type="InterPro" id="IPR051177">
    <property type="entry name" value="CIK-Related_Protein"/>
</dbReference>
<reference evidence="3 4" key="1">
    <citation type="submission" date="2018-12" db="EMBL/GenBank/DDBJ databases">
        <authorList>
            <person name="Tiukova I."/>
            <person name="Dainat J."/>
        </authorList>
    </citation>
    <scope>NUCLEOTIDE SEQUENCE [LARGE SCALE GENOMIC DNA]</scope>
</reference>
<dbReference type="InterPro" id="IPR011989">
    <property type="entry name" value="ARM-like"/>
</dbReference>
<evidence type="ECO:0000313" key="3">
    <source>
        <dbReference type="EMBL" id="VEU22011.1"/>
    </source>
</evidence>
<feature type="domain" description="Protein kinase" evidence="2">
    <location>
        <begin position="5"/>
        <end position="287"/>
    </location>
</feature>
<dbReference type="Proteomes" id="UP000290900">
    <property type="component" value="Unassembled WGS sequence"/>
</dbReference>
<dbReference type="PANTHER" id="PTHR12984:SF3">
    <property type="entry name" value="N-TERMINAL KINASE-LIKE PROTEIN"/>
    <property type="match status" value="1"/>
</dbReference>
<proteinExistence type="predicted"/>
<feature type="compositionally biased region" description="Acidic residues" evidence="1">
    <location>
        <begin position="635"/>
        <end position="652"/>
    </location>
</feature>
<dbReference type="SUPFAM" id="SSF48371">
    <property type="entry name" value="ARM repeat"/>
    <property type="match status" value="1"/>
</dbReference>
<dbReference type="Gene3D" id="1.25.10.10">
    <property type="entry name" value="Leucine-rich Repeat Variant"/>
    <property type="match status" value="1"/>
</dbReference>